<evidence type="ECO:0000256" key="2">
    <source>
        <dbReference type="SAM" id="SignalP"/>
    </source>
</evidence>
<dbReference type="AlphaFoldDB" id="A0A9P0A3N9"/>
<dbReference type="EMBL" id="OU963871">
    <property type="protein sequence ID" value="CAH0383286.1"/>
    <property type="molecule type" value="Genomic_DNA"/>
</dbReference>
<name>A0A9P0A3N9_BEMTA</name>
<feature type="region of interest" description="Disordered" evidence="1">
    <location>
        <begin position="223"/>
        <end position="251"/>
    </location>
</feature>
<gene>
    <name evidence="3" type="ORF">BEMITA_LOCUS2747</name>
</gene>
<proteinExistence type="predicted"/>
<feature type="chain" id="PRO_5040325809" evidence="2">
    <location>
        <begin position="27"/>
        <end position="251"/>
    </location>
</feature>
<reference evidence="3" key="1">
    <citation type="submission" date="2021-12" db="EMBL/GenBank/DDBJ databases">
        <authorList>
            <person name="King R."/>
        </authorList>
    </citation>
    <scope>NUCLEOTIDE SEQUENCE</scope>
</reference>
<feature type="signal peptide" evidence="2">
    <location>
        <begin position="1"/>
        <end position="26"/>
    </location>
</feature>
<keyword evidence="2" id="KW-0732">Signal</keyword>
<dbReference type="KEGG" id="btab:109042354"/>
<sequence>MCTFREILICTSFAVCISQLLILCKADQDVTYNFTALSDADIVSYGKDLLLKPKDEFKEYGKELIKRYYSAARVFDVVNATIHEAKRFAAEKNQTLTDQDPVWKALNETVEHSGENLSKLNTTVTAFNSAAERRGEIKAIIKAVEAGAKYFTQAFKGSKGDKKKDSSKPKDHTVLGASPSLSHCPSVPQQCSCPPVQKCSCPPVQKCSCPPVQQCNCPPINRPSGVYGQPPSKDKTKPPMNSGSRPAQYTG</sequence>
<feature type="compositionally biased region" description="Basic and acidic residues" evidence="1">
    <location>
        <begin position="158"/>
        <end position="173"/>
    </location>
</feature>
<accession>A0A9P0A3N9</accession>
<keyword evidence="4" id="KW-1185">Reference proteome</keyword>
<evidence type="ECO:0000313" key="4">
    <source>
        <dbReference type="Proteomes" id="UP001152759"/>
    </source>
</evidence>
<feature type="compositionally biased region" description="Polar residues" evidence="1">
    <location>
        <begin position="239"/>
        <end position="251"/>
    </location>
</feature>
<evidence type="ECO:0000313" key="3">
    <source>
        <dbReference type="EMBL" id="CAH0383286.1"/>
    </source>
</evidence>
<organism evidence="3 4">
    <name type="scientific">Bemisia tabaci</name>
    <name type="common">Sweetpotato whitefly</name>
    <name type="synonym">Aleurodes tabaci</name>
    <dbReference type="NCBI Taxonomy" id="7038"/>
    <lineage>
        <taxon>Eukaryota</taxon>
        <taxon>Metazoa</taxon>
        <taxon>Ecdysozoa</taxon>
        <taxon>Arthropoda</taxon>
        <taxon>Hexapoda</taxon>
        <taxon>Insecta</taxon>
        <taxon>Pterygota</taxon>
        <taxon>Neoptera</taxon>
        <taxon>Paraneoptera</taxon>
        <taxon>Hemiptera</taxon>
        <taxon>Sternorrhyncha</taxon>
        <taxon>Aleyrodoidea</taxon>
        <taxon>Aleyrodidae</taxon>
        <taxon>Aleyrodinae</taxon>
        <taxon>Bemisia</taxon>
    </lineage>
</organism>
<evidence type="ECO:0000256" key="1">
    <source>
        <dbReference type="SAM" id="MobiDB-lite"/>
    </source>
</evidence>
<feature type="region of interest" description="Disordered" evidence="1">
    <location>
        <begin position="156"/>
        <end position="183"/>
    </location>
</feature>
<dbReference type="Proteomes" id="UP001152759">
    <property type="component" value="Chromosome 10"/>
</dbReference>
<protein>
    <submittedName>
        <fullName evidence="3">Uncharacterized protein</fullName>
    </submittedName>
</protein>